<dbReference type="InterPro" id="IPR017439">
    <property type="entry name" value="Amidohydrolase"/>
</dbReference>
<dbReference type="EMBL" id="JBHRWW010000009">
    <property type="protein sequence ID" value="MFC3689371.1"/>
    <property type="molecule type" value="Genomic_DNA"/>
</dbReference>
<dbReference type="RefSeq" id="WP_340291561.1">
    <property type="nucleotide sequence ID" value="NZ_JBBEOI010000043.1"/>
</dbReference>
<name>A0ABV7WLC9_9MICO</name>
<dbReference type="Pfam" id="PF01546">
    <property type="entry name" value="Peptidase_M20"/>
    <property type="match status" value="1"/>
</dbReference>
<accession>A0ABV7WLC9</accession>
<dbReference type="InterPro" id="IPR036264">
    <property type="entry name" value="Bact_exopeptidase_dim_dom"/>
</dbReference>
<evidence type="ECO:0000313" key="3">
    <source>
        <dbReference type="Proteomes" id="UP001595685"/>
    </source>
</evidence>
<dbReference type="Gene3D" id="3.30.70.360">
    <property type="match status" value="1"/>
</dbReference>
<dbReference type="InterPro" id="IPR002933">
    <property type="entry name" value="Peptidase_M20"/>
</dbReference>
<dbReference type="Pfam" id="PF07687">
    <property type="entry name" value="M20_dimer"/>
    <property type="match status" value="1"/>
</dbReference>
<dbReference type="PANTHER" id="PTHR11014:SF169">
    <property type="entry name" value="CLAN MH, FAMILY M20, PEPTIDASE T-LIKE METALLOPEPTIDASE"/>
    <property type="match status" value="1"/>
</dbReference>
<organism evidence="2 3">
    <name type="scientific">Aquipuribacter hungaricus</name>
    <dbReference type="NCBI Taxonomy" id="545624"/>
    <lineage>
        <taxon>Bacteria</taxon>
        <taxon>Bacillati</taxon>
        <taxon>Actinomycetota</taxon>
        <taxon>Actinomycetes</taxon>
        <taxon>Micrococcales</taxon>
        <taxon>Intrasporangiaceae</taxon>
        <taxon>Aquipuribacter</taxon>
    </lineage>
</organism>
<dbReference type="Proteomes" id="UP001595685">
    <property type="component" value="Unassembled WGS sequence"/>
</dbReference>
<dbReference type="Gene3D" id="3.40.630.10">
    <property type="entry name" value="Zn peptidases"/>
    <property type="match status" value="1"/>
</dbReference>
<evidence type="ECO:0000313" key="2">
    <source>
        <dbReference type="EMBL" id="MFC3689371.1"/>
    </source>
</evidence>
<dbReference type="PIRSF" id="PIRSF005962">
    <property type="entry name" value="Pept_M20D_amidohydro"/>
    <property type="match status" value="1"/>
</dbReference>
<evidence type="ECO:0000259" key="1">
    <source>
        <dbReference type="Pfam" id="PF07687"/>
    </source>
</evidence>
<feature type="domain" description="Peptidase M20 dimerisation" evidence="1">
    <location>
        <begin position="203"/>
        <end position="296"/>
    </location>
</feature>
<dbReference type="SUPFAM" id="SSF53187">
    <property type="entry name" value="Zn-dependent exopeptidases"/>
    <property type="match status" value="1"/>
</dbReference>
<sequence length="411" mass="43026">MTVADDALALTDDLVRLRHRLHRQPEIGLDLPRTQATVLEALSGLDLEITTGKALSSVTAVLRGEGTVGRRGPGAKPGRRPVVLLRADMDALPVHEELDVPYRSEVDGVMHACGHDLHVTSLVGAAHLLAAQRDSLPGDVVLMFQPGEEGWDGAGLMISEGVLDAAGRRADAAYALHVMSGLAPQGQVLSRPGPLLAASDGLFVTLHGRGGHGSAPHNAADPVPAIGEIVMGAQAVAGRVVGPFQTGLVTFGKVKAGTRRNIIPATAYAEATIRTVDPAVREKLRDALVRYCEGVAAAHGLTAEVRFEPEYPVTVNDAGEFAFVRETLTELLGEGRFGEMPDPIAGAEDFSRVIAEVPGVMVFLGAALEGRDWQTAPDNHSALAGFDDAVLPSGAALLAALAERRLTQLAG</sequence>
<gene>
    <name evidence="2" type="ORF">ACFOLH_13560</name>
</gene>
<dbReference type="InterPro" id="IPR011650">
    <property type="entry name" value="Peptidase_M20_dimer"/>
</dbReference>
<dbReference type="NCBIfam" id="TIGR01891">
    <property type="entry name" value="amidohydrolases"/>
    <property type="match status" value="1"/>
</dbReference>
<protein>
    <submittedName>
        <fullName evidence="2">M20 family metallopeptidase</fullName>
    </submittedName>
</protein>
<dbReference type="SUPFAM" id="SSF55031">
    <property type="entry name" value="Bacterial exopeptidase dimerisation domain"/>
    <property type="match status" value="1"/>
</dbReference>
<dbReference type="CDD" id="cd03886">
    <property type="entry name" value="M20_Acy1"/>
    <property type="match status" value="1"/>
</dbReference>
<proteinExistence type="predicted"/>
<keyword evidence="3" id="KW-1185">Reference proteome</keyword>
<reference evidence="3" key="1">
    <citation type="journal article" date="2019" name="Int. J. Syst. Evol. Microbiol.">
        <title>The Global Catalogue of Microorganisms (GCM) 10K type strain sequencing project: providing services to taxonomists for standard genome sequencing and annotation.</title>
        <authorList>
            <consortium name="The Broad Institute Genomics Platform"/>
            <consortium name="The Broad Institute Genome Sequencing Center for Infectious Disease"/>
            <person name="Wu L."/>
            <person name="Ma J."/>
        </authorList>
    </citation>
    <scope>NUCLEOTIDE SEQUENCE [LARGE SCALE GENOMIC DNA]</scope>
    <source>
        <strain evidence="3">NCAIM B.02333</strain>
    </source>
</reference>
<dbReference type="PANTHER" id="PTHR11014">
    <property type="entry name" value="PEPTIDASE M20 FAMILY MEMBER"/>
    <property type="match status" value="1"/>
</dbReference>
<comment type="caution">
    <text evidence="2">The sequence shown here is derived from an EMBL/GenBank/DDBJ whole genome shotgun (WGS) entry which is preliminary data.</text>
</comment>